<dbReference type="Pfam" id="PF04226">
    <property type="entry name" value="Transgly_assoc"/>
    <property type="match status" value="1"/>
</dbReference>
<gene>
    <name evidence="8" type="ORF">EZH22_21980</name>
</gene>
<dbReference type="Proteomes" id="UP000596427">
    <property type="component" value="Chromosome"/>
</dbReference>
<name>A0A974SHT5_9HYPH</name>
<keyword evidence="4 7" id="KW-0812">Transmembrane</keyword>
<feature type="transmembrane region" description="Helical" evidence="7">
    <location>
        <begin position="12"/>
        <end position="30"/>
    </location>
</feature>
<dbReference type="RefSeq" id="WP_203192558.1">
    <property type="nucleotide sequence ID" value="NZ_CP063362.1"/>
</dbReference>
<comment type="similarity">
    <text evidence="2">Belongs to the UPF0410 family.</text>
</comment>
<evidence type="ECO:0000256" key="5">
    <source>
        <dbReference type="ARBA" id="ARBA00022989"/>
    </source>
</evidence>
<feature type="transmembrane region" description="Helical" evidence="7">
    <location>
        <begin position="37"/>
        <end position="54"/>
    </location>
</feature>
<dbReference type="EMBL" id="CP063362">
    <property type="protein sequence ID" value="QRG05692.1"/>
    <property type="molecule type" value="Genomic_DNA"/>
</dbReference>
<reference evidence="8 9" key="1">
    <citation type="submission" date="2020-10" db="EMBL/GenBank/DDBJ databases">
        <title>Degradation of 1,4-Dioxane by Xanthobacter sp. YN2, via a Novel Group-2 Soluble Di-Iron Monooxygenase.</title>
        <authorList>
            <person name="Ma F."/>
            <person name="Wang Y."/>
            <person name="Yang J."/>
            <person name="Guo H."/>
            <person name="Su D."/>
            <person name="Yu L."/>
        </authorList>
    </citation>
    <scope>NUCLEOTIDE SEQUENCE [LARGE SCALE GENOMIC DNA]</scope>
    <source>
        <strain evidence="8 9">YN2</strain>
    </source>
</reference>
<dbReference type="PANTHER" id="PTHR33884">
    <property type="entry name" value="UPF0410 PROTEIN YMGE"/>
    <property type="match status" value="1"/>
</dbReference>
<evidence type="ECO:0000313" key="9">
    <source>
        <dbReference type="Proteomes" id="UP000596427"/>
    </source>
</evidence>
<comment type="subcellular location">
    <subcellularLocation>
        <location evidence="1">Cell membrane</location>
        <topology evidence="1">Multi-pass membrane protein</topology>
    </subcellularLocation>
</comment>
<organism evidence="8 9">
    <name type="scientific">Xanthobacter dioxanivorans</name>
    <dbReference type="NCBI Taxonomy" id="2528964"/>
    <lineage>
        <taxon>Bacteria</taxon>
        <taxon>Pseudomonadati</taxon>
        <taxon>Pseudomonadota</taxon>
        <taxon>Alphaproteobacteria</taxon>
        <taxon>Hyphomicrobiales</taxon>
        <taxon>Xanthobacteraceae</taxon>
        <taxon>Xanthobacter</taxon>
    </lineage>
</organism>
<evidence type="ECO:0000256" key="4">
    <source>
        <dbReference type="ARBA" id="ARBA00022692"/>
    </source>
</evidence>
<keyword evidence="6 7" id="KW-0472">Membrane</keyword>
<sequence>MDQQTVAFLNQPGVGFFSLIIIGLIAGWVAERVTASNHGLLTNLIVGIAGAFIGDKLASVLNVPVFGFMRTLIAAIVGAILLLWLWRAIRSR</sequence>
<proteinExistence type="inferred from homology"/>
<dbReference type="AlphaFoldDB" id="A0A974SHT5"/>
<evidence type="ECO:0000256" key="3">
    <source>
        <dbReference type="ARBA" id="ARBA00022475"/>
    </source>
</evidence>
<dbReference type="KEGG" id="xdi:EZH22_21980"/>
<accession>A0A974SHT5</accession>
<evidence type="ECO:0000256" key="1">
    <source>
        <dbReference type="ARBA" id="ARBA00004651"/>
    </source>
</evidence>
<dbReference type="InterPro" id="IPR007341">
    <property type="entry name" value="Transgly_assoc"/>
</dbReference>
<feature type="transmembrane region" description="Helical" evidence="7">
    <location>
        <begin position="66"/>
        <end position="86"/>
    </location>
</feature>
<dbReference type="PANTHER" id="PTHR33884:SF3">
    <property type="entry name" value="UPF0410 PROTEIN YMGE"/>
    <property type="match status" value="1"/>
</dbReference>
<keyword evidence="9" id="KW-1185">Reference proteome</keyword>
<evidence type="ECO:0000256" key="6">
    <source>
        <dbReference type="ARBA" id="ARBA00023136"/>
    </source>
</evidence>
<evidence type="ECO:0000313" key="8">
    <source>
        <dbReference type="EMBL" id="QRG05692.1"/>
    </source>
</evidence>
<keyword evidence="3" id="KW-1003">Cell membrane</keyword>
<evidence type="ECO:0000256" key="2">
    <source>
        <dbReference type="ARBA" id="ARBA00011006"/>
    </source>
</evidence>
<keyword evidence="5 7" id="KW-1133">Transmembrane helix</keyword>
<evidence type="ECO:0000256" key="7">
    <source>
        <dbReference type="SAM" id="Phobius"/>
    </source>
</evidence>
<protein>
    <submittedName>
        <fullName evidence="8">GlsB/YeaQ/YmgE family stress response membrane protein</fullName>
    </submittedName>
</protein>
<dbReference type="GO" id="GO:0005886">
    <property type="term" value="C:plasma membrane"/>
    <property type="evidence" value="ECO:0007669"/>
    <property type="project" value="UniProtKB-SubCell"/>
</dbReference>